<dbReference type="InterPro" id="IPR011009">
    <property type="entry name" value="Kinase-like_dom_sf"/>
</dbReference>
<reference evidence="2 5" key="2">
    <citation type="submission" date="2020-08" db="EMBL/GenBank/DDBJ databases">
        <title>Sequencing the genomes of 1000 actinobacteria strains.</title>
        <authorList>
            <person name="Klenk H.-P."/>
        </authorList>
    </citation>
    <scope>NUCLEOTIDE SEQUENCE [LARGE SCALE GENOMIC DNA]</scope>
    <source>
        <strain evidence="2 5">DSM 15626</strain>
    </source>
</reference>
<sequence>MDVAGVLREGWGLRAARVEVLSGGMNSAAWEASGEGWRVAVKSVPAADTGFGPGLQVAERLSAAGIVSGRPRPSTAGRLSEVVDGRQVAVLEFVEGEPLAYGKGDQRAIGVLLGRVHGVLREPAGDLEEWLSMATVFAEYFDYEEWVEPAVRGALDGVRALPPLTWAWLHGDPAPEAFLRQADGELGLIDWGSASRGPVLYDVASAVMYLGGPAIVVPAYLTQRPELAAELEGLEAFLRLRYAVQAGYFAWRCAERIGTGLDDLEGNRIGLTHAREFFR</sequence>
<reference evidence="3 4" key="1">
    <citation type="submission" date="2020-05" db="EMBL/GenBank/DDBJ databases">
        <title>Genome sequence of Kribbella sandramycini ATCC 39419.</title>
        <authorList>
            <person name="Maclea K.S."/>
            <person name="Fair J.L."/>
        </authorList>
    </citation>
    <scope>NUCLEOTIDE SEQUENCE [LARGE SCALE GENOMIC DNA]</scope>
    <source>
        <strain evidence="3 4">ATCC 39419</strain>
    </source>
</reference>
<dbReference type="GO" id="GO:0004413">
    <property type="term" value="F:homoserine kinase activity"/>
    <property type="evidence" value="ECO:0007669"/>
    <property type="project" value="UniProtKB-EC"/>
</dbReference>
<accession>A0A7Y4L4I7</accession>
<keyword evidence="4" id="KW-1185">Reference proteome</keyword>
<dbReference type="EC" id="2.7.1.39" evidence="2"/>
<evidence type="ECO:0000313" key="4">
    <source>
        <dbReference type="Proteomes" id="UP000534306"/>
    </source>
</evidence>
<name>A0A7Y4L4I7_9ACTN</name>
<evidence type="ECO:0000259" key="1">
    <source>
        <dbReference type="Pfam" id="PF01636"/>
    </source>
</evidence>
<dbReference type="Pfam" id="PF01636">
    <property type="entry name" value="APH"/>
    <property type="match status" value="1"/>
</dbReference>
<evidence type="ECO:0000313" key="3">
    <source>
        <dbReference type="EMBL" id="NOL44235.1"/>
    </source>
</evidence>
<dbReference type="SUPFAM" id="SSF56112">
    <property type="entry name" value="Protein kinase-like (PK-like)"/>
    <property type="match status" value="1"/>
</dbReference>
<comment type="caution">
    <text evidence="3">The sequence shown here is derived from an EMBL/GenBank/DDBJ whole genome shotgun (WGS) entry which is preliminary data.</text>
</comment>
<proteinExistence type="predicted"/>
<dbReference type="EMBL" id="JACHKF010000001">
    <property type="protein sequence ID" value="MBB6571589.1"/>
    <property type="molecule type" value="Genomic_DNA"/>
</dbReference>
<dbReference type="RefSeq" id="WP_171677485.1">
    <property type="nucleotide sequence ID" value="NZ_BAAAGT010000016.1"/>
</dbReference>
<keyword evidence="3" id="KW-0808">Transferase</keyword>
<keyword evidence="2" id="KW-0418">Kinase</keyword>
<dbReference type="Proteomes" id="UP000534306">
    <property type="component" value="Unassembled WGS sequence"/>
</dbReference>
<dbReference type="EMBL" id="JABJRC010000008">
    <property type="protein sequence ID" value="NOL44235.1"/>
    <property type="molecule type" value="Genomic_DNA"/>
</dbReference>
<dbReference type="Gene3D" id="3.90.1200.10">
    <property type="match status" value="1"/>
</dbReference>
<dbReference type="InterPro" id="IPR002575">
    <property type="entry name" value="Aminoglycoside_PTrfase"/>
</dbReference>
<protein>
    <submittedName>
        <fullName evidence="2">Homoserine kinase type II</fullName>
        <ecNumber evidence="2">2.7.1.39</ecNumber>
    </submittedName>
    <submittedName>
        <fullName evidence="3">Phosphotransferase</fullName>
    </submittedName>
</protein>
<evidence type="ECO:0000313" key="2">
    <source>
        <dbReference type="EMBL" id="MBB6571589.1"/>
    </source>
</evidence>
<evidence type="ECO:0000313" key="5">
    <source>
        <dbReference type="Proteomes" id="UP000553957"/>
    </source>
</evidence>
<organism evidence="3 4">
    <name type="scientific">Kribbella sandramycini</name>
    <dbReference type="NCBI Taxonomy" id="60450"/>
    <lineage>
        <taxon>Bacteria</taxon>
        <taxon>Bacillati</taxon>
        <taxon>Actinomycetota</taxon>
        <taxon>Actinomycetes</taxon>
        <taxon>Propionibacteriales</taxon>
        <taxon>Kribbellaceae</taxon>
        <taxon>Kribbella</taxon>
    </lineage>
</organism>
<dbReference type="Proteomes" id="UP000553957">
    <property type="component" value="Unassembled WGS sequence"/>
</dbReference>
<gene>
    <name evidence="2" type="ORF">HNR71_007226</name>
    <name evidence="3" type="ORF">HPO96_28705</name>
</gene>
<feature type="domain" description="Aminoglycoside phosphotransferase" evidence="1">
    <location>
        <begin position="19"/>
        <end position="218"/>
    </location>
</feature>
<dbReference type="AlphaFoldDB" id="A0A7Y4L4I7"/>